<dbReference type="SUPFAM" id="SSF48264">
    <property type="entry name" value="Cytochrome P450"/>
    <property type="match status" value="1"/>
</dbReference>
<dbReference type="InterPro" id="IPR001128">
    <property type="entry name" value="Cyt_P450"/>
</dbReference>
<reference evidence="6 7" key="1">
    <citation type="submission" date="2018-06" db="EMBL/GenBank/DDBJ databases">
        <authorList>
            <consortium name="Pathogen Informatics"/>
            <person name="Doyle S."/>
        </authorList>
    </citation>
    <scope>NUCLEOTIDE SEQUENCE [LARGE SCALE GENOMIC DNA]</scope>
    <source>
        <strain evidence="6 7">NCTC4524</strain>
    </source>
</reference>
<dbReference type="PANTHER" id="PTHR24305">
    <property type="entry name" value="CYTOCHROME P450"/>
    <property type="match status" value="1"/>
</dbReference>
<dbReference type="InterPro" id="IPR017972">
    <property type="entry name" value="Cyt_P450_CS"/>
</dbReference>
<dbReference type="GO" id="GO:0005506">
    <property type="term" value="F:iron ion binding"/>
    <property type="evidence" value="ECO:0007669"/>
    <property type="project" value="InterPro"/>
</dbReference>
<feature type="region of interest" description="Disordered" evidence="5">
    <location>
        <begin position="1"/>
        <end position="21"/>
    </location>
</feature>
<keyword evidence="4" id="KW-0560">Oxidoreductase</keyword>
<dbReference type="InterPro" id="IPR036396">
    <property type="entry name" value="Cyt_P450_sf"/>
</dbReference>
<keyword evidence="3 4" id="KW-0408">Iron</keyword>
<evidence type="ECO:0000256" key="4">
    <source>
        <dbReference type="RuleBase" id="RU000461"/>
    </source>
</evidence>
<accession>A0A378T130</accession>
<evidence type="ECO:0000313" key="7">
    <source>
        <dbReference type="Proteomes" id="UP000254945"/>
    </source>
</evidence>
<dbReference type="InterPro" id="IPR002401">
    <property type="entry name" value="Cyt_P450_E_grp-I"/>
</dbReference>
<evidence type="ECO:0000256" key="1">
    <source>
        <dbReference type="ARBA" id="ARBA00001971"/>
    </source>
</evidence>
<dbReference type="Gene3D" id="1.10.630.10">
    <property type="entry name" value="Cytochrome P450"/>
    <property type="match status" value="1"/>
</dbReference>
<proteinExistence type="inferred from homology"/>
<evidence type="ECO:0000256" key="5">
    <source>
        <dbReference type="SAM" id="MobiDB-lite"/>
    </source>
</evidence>
<gene>
    <name evidence="6" type="ORF">NCTC4524_01224</name>
</gene>
<dbReference type="GO" id="GO:0004497">
    <property type="term" value="F:monooxygenase activity"/>
    <property type="evidence" value="ECO:0007669"/>
    <property type="project" value="UniProtKB-KW"/>
</dbReference>
<dbReference type="AlphaFoldDB" id="A0A378T130"/>
<dbReference type="GO" id="GO:0016705">
    <property type="term" value="F:oxidoreductase activity, acting on paired donors, with incorporation or reduction of molecular oxygen"/>
    <property type="evidence" value="ECO:0007669"/>
    <property type="project" value="InterPro"/>
</dbReference>
<comment type="similarity">
    <text evidence="2 4">Belongs to the cytochrome P450 family.</text>
</comment>
<dbReference type="Pfam" id="PF00067">
    <property type="entry name" value="p450"/>
    <property type="match status" value="1"/>
</dbReference>
<comment type="cofactor">
    <cofactor evidence="1 3">
        <name>heme</name>
        <dbReference type="ChEBI" id="CHEBI:30413"/>
    </cofactor>
</comment>
<feature type="binding site" description="axial binding residue" evidence="3">
    <location>
        <position position="407"/>
    </location>
    <ligand>
        <name>heme</name>
        <dbReference type="ChEBI" id="CHEBI:30413"/>
    </ligand>
    <ligandPart>
        <name>Fe</name>
        <dbReference type="ChEBI" id="CHEBI:18248"/>
    </ligandPart>
</feature>
<keyword evidence="3 4" id="KW-0349">Heme</keyword>
<organism evidence="6 7">
    <name type="scientific">Mycolicibacterium senegalense</name>
    <dbReference type="NCBI Taxonomy" id="1796"/>
    <lineage>
        <taxon>Bacteria</taxon>
        <taxon>Bacillati</taxon>
        <taxon>Actinomycetota</taxon>
        <taxon>Actinomycetes</taxon>
        <taxon>Mycobacteriales</taxon>
        <taxon>Mycobacteriaceae</taxon>
        <taxon>Mycolicibacterium</taxon>
    </lineage>
</organism>
<protein>
    <submittedName>
        <fullName evidence="6">Putative cytochrome P450</fullName>
    </submittedName>
</protein>
<keyword evidence="3 4" id="KW-0479">Metal-binding</keyword>
<evidence type="ECO:0000313" key="6">
    <source>
        <dbReference type="EMBL" id="STZ53605.1"/>
    </source>
</evidence>
<name>A0A378T130_9MYCO</name>
<keyword evidence="4" id="KW-0503">Monooxygenase</keyword>
<evidence type="ECO:0000256" key="2">
    <source>
        <dbReference type="ARBA" id="ARBA00010617"/>
    </source>
</evidence>
<dbReference type="EMBL" id="UGQQ01000001">
    <property type="protein sequence ID" value="STZ53605.1"/>
    <property type="molecule type" value="Genomic_DNA"/>
</dbReference>
<dbReference type="PROSITE" id="PS00086">
    <property type="entry name" value="CYTOCHROME_P450"/>
    <property type="match status" value="1"/>
</dbReference>
<dbReference type="Proteomes" id="UP000254945">
    <property type="component" value="Unassembled WGS sequence"/>
</dbReference>
<dbReference type="GO" id="GO:0020037">
    <property type="term" value="F:heme binding"/>
    <property type="evidence" value="ECO:0007669"/>
    <property type="project" value="InterPro"/>
</dbReference>
<dbReference type="PANTHER" id="PTHR24305:SF166">
    <property type="entry name" value="CYTOCHROME P450 12A4, MITOCHONDRIAL-RELATED"/>
    <property type="match status" value="1"/>
</dbReference>
<dbReference type="InterPro" id="IPR050121">
    <property type="entry name" value="Cytochrome_P450_monoxygenase"/>
</dbReference>
<sequence>MHGQIRTTHGAAKPTLRPPGPSLIELTRIAASDLRNLAYTLLPEVSRRYGDVVNLPIPAAGPRMTLISHPDHLEQVLIRKHENYRKHESSRELAFDEPTPFGLLEGEEWRRMRRLLSPHFRASGLADAGPGMLSAITDRVGAWTTHVEDDRPAALHEELGLVVLDGLLRSMFSSAWPSERLTRCVAATRDYDRYMLARVSMDALPFFLPRPFRKRGAAAKRFLYAQADQMIAQRRRDGPRERTDLLDALLKAPFPGSAEDQYARLRSELVSLMLGAASTTTSAVGWAVALLFGDTEALARARAEVDALGGEPLAYRHLAELPYVQCCFDEGQRIQSWVPINRRIAIQDDEIGGYAIPAGSHILFSPYGIHRDGRFWKDPEEFRPSRFQVDTVNQSAFLPFSIGPRKCMGYRMANATAVLTLASILQRYELRLPPNWRPRHHFSRAMQAPAGSSMLLTRRVA</sequence>
<dbReference type="PRINTS" id="PR00463">
    <property type="entry name" value="EP450I"/>
</dbReference>
<evidence type="ECO:0000256" key="3">
    <source>
        <dbReference type="PIRSR" id="PIRSR602401-1"/>
    </source>
</evidence>